<name>A0ABP4WS23_9MICC</name>
<protein>
    <submittedName>
        <fullName evidence="1">Uncharacterized protein</fullName>
    </submittedName>
</protein>
<accession>A0ABP4WS23</accession>
<proteinExistence type="predicted"/>
<reference evidence="2" key="1">
    <citation type="journal article" date="2019" name="Int. J. Syst. Evol. Microbiol.">
        <title>The Global Catalogue of Microorganisms (GCM) 10K type strain sequencing project: providing services to taxonomists for standard genome sequencing and annotation.</title>
        <authorList>
            <consortium name="The Broad Institute Genomics Platform"/>
            <consortium name="The Broad Institute Genome Sequencing Center for Infectious Disease"/>
            <person name="Wu L."/>
            <person name="Ma J."/>
        </authorList>
    </citation>
    <scope>NUCLEOTIDE SEQUENCE [LARGE SCALE GENOMIC DNA]</scope>
    <source>
        <strain evidence="2">JCM 14735</strain>
    </source>
</reference>
<gene>
    <name evidence="1" type="ORF">GCM10009767_17620</name>
</gene>
<sequence>MGAEVTGPACVTGDHEILFGITQGGGGHEWQTQGLGVFTAPMAIYATGRRNARAADHSVAVPDSVLGVRVGGARPRLSPDLRPKTHWDR</sequence>
<keyword evidence="2" id="KW-1185">Reference proteome</keyword>
<dbReference type="EMBL" id="BAAAOA010000017">
    <property type="protein sequence ID" value="GAA1758901.1"/>
    <property type="molecule type" value="Genomic_DNA"/>
</dbReference>
<evidence type="ECO:0000313" key="2">
    <source>
        <dbReference type="Proteomes" id="UP001501204"/>
    </source>
</evidence>
<organism evidence="1 2">
    <name type="scientific">Kocuria aegyptia</name>
    <dbReference type="NCBI Taxonomy" id="330943"/>
    <lineage>
        <taxon>Bacteria</taxon>
        <taxon>Bacillati</taxon>
        <taxon>Actinomycetota</taxon>
        <taxon>Actinomycetes</taxon>
        <taxon>Micrococcales</taxon>
        <taxon>Micrococcaceae</taxon>
        <taxon>Kocuria</taxon>
    </lineage>
</organism>
<evidence type="ECO:0000313" key="1">
    <source>
        <dbReference type="EMBL" id="GAA1758901.1"/>
    </source>
</evidence>
<comment type="caution">
    <text evidence="1">The sequence shown here is derived from an EMBL/GenBank/DDBJ whole genome shotgun (WGS) entry which is preliminary data.</text>
</comment>
<dbReference type="Proteomes" id="UP001501204">
    <property type="component" value="Unassembled WGS sequence"/>
</dbReference>